<dbReference type="RefSeq" id="WP_247345817.1">
    <property type="nucleotide sequence ID" value="NZ_CP095550.1"/>
</dbReference>
<dbReference type="InterPro" id="IPR026024">
    <property type="entry name" value="Chemotaxis_MeTrfase_CheR"/>
</dbReference>
<dbReference type="Gene3D" id="3.40.50.150">
    <property type="entry name" value="Vaccinia Virus protein VP39"/>
    <property type="match status" value="1"/>
</dbReference>
<evidence type="ECO:0000256" key="2">
    <source>
        <dbReference type="ARBA" id="ARBA00012534"/>
    </source>
</evidence>
<dbReference type="InterPro" id="IPR029063">
    <property type="entry name" value="SAM-dependent_MTases_sf"/>
</dbReference>
<dbReference type="GO" id="GO:0008168">
    <property type="term" value="F:methyltransferase activity"/>
    <property type="evidence" value="ECO:0007669"/>
    <property type="project" value="UniProtKB-KW"/>
</dbReference>
<dbReference type="InterPro" id="IPR050903">
    <property type="entry name" value="Bact_Chemotaxis_MeTrfase"/>
</dbReference>
<name>A0ABW5C427_9BACI</name>
<dbReference type="SUPFAM" id="SSF53335">
    <property type="entry name" value="S-adenosyl-L-methionine-dependent methyltransferases"/>
    <property type="match status" value="1"/>
</dbReference>
<protein>
    <recommendedName>
        <fullName evidence="2">protein-glutamate O-methyltransferase</fullName>
        <ecNumber evidence="2">2.1.1.80</ecNumber>
    </recommendedName>
</protein>
<gene>
    <name evidence="7" type="ORF">ACFSKK_20185</name>
</gene>
<dbReference type="EMBL" id="JBHUIK010000005">
    <property type="protein sequence ID" value="MFD2216010.1"/>
    <property type="molecule type" value="Genomic_DNA"/>
</dbReference>
<dbReference type="InterPro" id="IPR022642">
    <property type="entry name" value="CheR_C"/>
</dbReference>
<comment type="catalytic activity">
    <reaction evidence="1">
        <text>L-glutamyl-[protein] + S-adenosyl-L-methionine = [protein]-L-glutamate 5-O-methyl ester + S-adenosyl-L-homocysteine</text>
        <dbReference type="Rhea" id="RHEA:24452"/>
        <dbReference type="Rhea" id="RHEA-COMP:10208"/>
        <dbReference type="Rhea" id="RHEA-COMP:10311"/>
        <dbReference type="ChEBI" id="CHEBI:29973"/>
        <dbReference type="ChEBI" id="CHEBI:57856"/>
        <dbReference type="ChEBI" id="CHEBI:59789"/>
        <dbReference type="ChEBI" id="CHEBI:82795"/>
        <dbReference type="EC" id="2.1.1.80"/>
    </reaction>
</comment>
<keyword evidence="3 7" id="KW-0489">Methyltransferase</keyword>
<evidence type="ECO:0000256" key="1">
    <source>
        <dbReference type="ARBA" id="ARBA00001541"/>
    </source>
</evidence>
<organism evidence="7 8">
    <name type="scientific">Metabacillus endolithicus</name>
    <dbReference type="NCBI Taxonomy" id="1535204"/>
    <lineage>
        <taxon>Bacteria</taxon>
        <taxon>Bacillati</taxon>
        <taxon>Bacillota</taxon>
        <taxon>Bacilli</taxon>
        <taxon>Bacillales</taxon>
        <taxon>Bacillaceae</taxon>
        <taxon>Metabacillus</taxon>
    </lineage>
</organism>
<dbReference type="SMART" id="SM00138">
    <property type="entry name" value="MeTrc"/>
    <property type="match status" value="1"/>
</dbReference>
<dbReference type="PANTHER" id="PTHR24422:SF10">
    <property type="entry name" value="CHEMOTAXIS PROTEIN METHYLTRANSFERASE 2"/>
    <property type="match status" value="1"/>
</dbReference>
<keyword evidence="5" id="KW-0949">S-adenosyl-L-methionine</keyword>
<evidence type="ECO:0000313" key="7">
    <source>
        <dbReference type="EMBL" id="MFD2216010.1"/>
    </source>
</evidence>
<proteinExistence type="predicted"/>
<feature type="domain" description="CheR-type methyltransferase" evidence="6">
    <location>
        <begin position="1"/>
        <end position="268"/>
    </location>
</feature>
<evidence type="ECO:0000256" key="5">
    <source>
        <dbReference type="ARBA" id="ARBA00022691"/>
    </source>
</evidence>
<dbReference type="PIRSF" id="PIRSF000410">
    <property type="entry name" value="CheR"/>
    <property type="match status" value="1"/>
</dbReference>
<dbReference type="PRINTS" id="PR00996">
    <property type="entry name" value="CHERMTFRASE"/>
</dbReference>
<dbReference type="Gene3D" id="1.10.155.10">
    <property type="entry name" value="Chemotaxis receptor methyltransferase CheR, N-terminal domain"/>
    <property type="match status" value="1"/>
</dbReference>
<sequence length="268" mass="31385">MENFALKQLAQLVYEYCGLNYLNNISSLEAKISKRLEQLSVTLWSYMRLLEENPKEWDILVELLTINETYFYREDKQLHVFQNKVIPILKKERVLEQPIKIWSAACSTGEEPYSLAMMLNDLGVTLEDKVTITATDINKKVLQTATNGMYHKKSLSFRRIPQKWLDTYFEETENHYSVKKDIQDMITFKYLNLLDEENMRNEGLYDVIFCRNVLIYFDAETVKKVATSFYHSLKKGGYLFLGHAENISTMGIGFETISTDGTFYYRKG</sequence>
<dbReference type="InterPro" id="IPR000780">
    <property type="entry name" value="CheR_MeTrfase"/>
</dbReference>
<evidence type="ECO:0000256" key="4">
    <source>
        <dbReference type="ARBA" id="ARBA00022679"/>
    </source>
</evidence>
<dbReference type="Pfam" id="PF01739">
    <property type="entry name" value="CheR"/>
    <property type="match status" value="1"/>
</dbReference>
<dbReference type="PANTHER" id="PTHR24422">
    <property type="entry name" value="CHEMOTAXIS PROTEIN METHYLTRANSFERASE"/>
    <property type="match status" value="1"/>
</dbReference>
<dbReference type="PROSITE" id="PS50123">
    <property type="entry name" value="CHER"/>
    <property type="match status" value="1"/>
</dbReference>
<keyword evidence="8" id="KW-1185">Reference proteome</keyword>
<comment type="caution">
    <text evidence="7">The sequence shown here is derived from an EMBL/GenBank/DDBJ whole genome shotgun (WGS) entry which is preliminary data.</text>
</comment>
<reference evidence="8" key="1">
    <citation type="journal article" date="2019" name="Int. J. Syst. Evol. Microbiol.">
        <title>The Global Catalogue of Microorganisms (GCM) 10K type strain sequencing project: providing services to taxonomists for standard genome sequencing and annotation.</title>
        <authorList>
            <consortium name="The Broad Institute Genomics Platform"/>
            <consortium name="The Broad Institute Genome Sequencing Center for Infectious Disease"/>
            <person name="Wu L."/>
            <person name="Ma J."/>
        </authorList>
    </citation>
    <scope>NUCLEOTIDE SEQUENCE [LARGE SCALE GENOMIC DNA]</scope>
    <source>
        <strain evidence="8">CGMCC 1.15474</strain>
    </source>
</reference>
<dbReference type="Proteomes" id="UP001597318">
    <property type="component" value="Unassembled WGS sequence"/>
</dbReference>
<dbReference type="EC" id="2.1.1.80" evidence="2"/>
<keyword evidence="4" id="KW-0808">Transferase</keyword>
<evidence type="ECO:0000313" key="8">
    <source>
        <dbReference type="Proteomes" id="UP001597318"/>
    </source>
</evidence>
<accession>A0ABW5C427</accession>
<evidence type="ECO:0000259" key="6">
    <source>
        <dbReference type="PROSITE" id="PS50123"/>
    </source>
</evidence>
<dbReference type="GO" id="GO:0032259">
    <property type="term" value="P:methylation"/>
    <property type="evidence" value="ECO:0007669"/>
    <property type="project" value="UniProtKB-KW"/>
</dbReference>
<evidence type="ECO:0000256" key="3">
    <source>
        <dbReference type="ARBA" id="ARBA00022603"/>
    </source>
</evidence>
<dbReference type="InterPro" id="IPR036804">
    <property type="entry name" value="CheR_N_sf"/>
</dbReference>